<dbReference type="InterPro" id="IPR018378">
    <property type="entry name" value="C-type_lectin_CS"/>
</dbReference>
<dbReference type="GO" id="GO:0005886">
    <property type="term" value="C:plasma membrane"/>
    <property type="evidence" value="ECO:0007669"/>
    <property type="project" value="TreeGrafter"/>
</dbReference>
<dbReference type="GO" id="GO:0048468">
    <property type="term" value="P:cell development"/>
    <property type="evidence" value="ECO:0007669"/>
    <property type="project" value="UniProtKB-ARBA"/>
</dbReference>
<dbReference type="InterPro" id="IPR011009">
    <property type="entry name" value="Kinase-like_dom_sf"/>
</dbReference>
<dbReference type="GO" id="GO:0004714">
    <property type="term" value="F:transmembrane receptor protein tyrosine kinase activity"/>
    <property type="evidence" value="ECO:0007669"/>
    <property type="project" value="UniProtKB-EC"/>
</dbReference>
<evidence type="ECO:0000256" key="7">
    <source>
        <dbReference type="ARBA" id="ARBA00023136"/>
    </source>
</evidence>
<keyword evidence="12" id="KW-0812">Transmembrane</keyword>
<dbReference type="PROSITE" id="PS00107">
    <property type="entry name" value="PROTEIN_KINASE_ATP"/>
    <property type="match status" value="1"/>
</dbReference>
<dbReference type="Gene3D" id="1.10.510.10">
    <property type="entry name" value="Transferase(Phosphotransferase) domain 1"/>
    <property type="match status" value="1"/>
</dbReference>
<evidence type="ECO:0000256" key="11">
    <source>
        <dbReference type="PROSITE-ProRule" id="PRU10141"/>
    </source>
</evidence>
<dbReference type="PANTHER" id="PTHR24416">
    <property type="entry name" value="TYROSINE-PROTEIN KINASE RECEPTOR"/>
    <property type="match status" value="1"/>
</dbReference>
<dbReference type="PANTHER" id="PTHR24416:SF600">
    <property type="entry name" value="PDGF- AND VEGF-RECEPTOR RELATED, ISOFORM J"/>
    <property type="match status" value="1"/>
</dbReference>
<keyword evidence="8" id="KW-0829">Tyrosine-protein kinase</keyword>
<feature type="transmembrane region" description="Helical" evidence="12">
    <location>
        <begin position="824"/>
        <end position="844"/>
    </location>
</feature>
<dbReference type="GO" id="GO:0050793">
    <property type="term" value="P:regulation of developmental process"/>
    <property type="evidence" value="ECO:0007669"/>
    <property type="project" value="UniProtKB-ARBA"/>
</dbReference>
<dbReference type="SMART" id="SM00219">
    <property type="entry name" value="TyrKc"/>
    <property type="match status" value="1"/>
</dbReference>
<keyword evidence="15" id="KW-0675">Receptor</keyword>
<dbReference type="SUPFAM" id="SSF56436">
    <property type="entry name" value="C-type lectin-like"/>
    <property type="match status" value="4"/>
</dbReference>
<evidence type="ECO:0000256" key="3">
    <source>
        <dbReference type="ARBA" id="ARBA00022679"/>
    </source>
</evidence>
<keyword evidence="3" id="KW-0808">Transferase</keyword>
<dbReference type="InterPro" id="IPR001304">
    <property type="entry name" value="C-type_lectin-like"/>
</dbReference>
<keyword evidence="12" id="KW-1133">Transmembrane helix</keyword>
<sequence length="1258" mass="140917">MEDLSLTAANVKCATTFTLAQASDFFLRNNSFTSIPQCILDSINVGPSVLLELESSHTSFCSSASACGCCQLAPLAHWLRTNEIPLATRSITCGKNKKTYRLGKFPGTTTYANICPAIKPPPSTVKTTRTTPPTTTVRASAPPEFHCDAPFVQYYDGCYWFSKSNHTLNWEMANNYCRHMNSSLVIIRNDGDNTFVRDNIAAERSAWIGYRRADYISPQSFLASNGSSVSTFSYNNFDNVYQPGPAYCFAISSSNSSNRWLAFRCAEERAFACSYFGDHSIYRPVIADMTNLQLDPFSEYCDTDWMHSGISGFCYKVKTEPLTHGMAKEACENEAHDSNLLYIDSWSEFQLVQGIMMGLAGQAWQNAYWTAMKVLSPSDWYWHYRDTDKSTIPVAFSNWASGTPKPESLDGTWGTKYDCLIVKPTSPGVNGWENANCNAVLRPSICKRPSKIVTAPTTITNVHPQLKDLPLGCPSDWTESDGYCYQANAPSTGLDWKQQCQLSRTQPARVLSLQQLKDLALDSWIDLDCTAKPFNPREYVQQNGQRVEFTPWVRQIPYPDQPWQMNMSCVATVGSQGVAAYDCNEMKTSTCMTPIIPKVQLPGSYAANNGEDGCHRWGRSWDRQQPTCFYPGHDPIMPLAARPFLTFEEARSFCQAKYQGDLATFESVEKQNFLAEFLLELETAPIDFWIGMTVNGTHTLWITGAEVDVATYSWAVNEPKLPVMARTTFCAAVYSARKDGSQPGRWYLSSCGEKKFALCEGFKVGHSPAPTVLTTTQTTEGTDKLTATHLTTILTTPQHSDLPSTEPDVNNSNIDPALSDTETAIAASSGAFLLICVVFCWHFLRLRRLRKQKRTQLHASHNDPQNWFCSAMGHGKLAPSLGIGYADCEYACLLQVPATAIELSNRVLGRGQFGIVYKATAFHLPTLSKSPVAVAVKTLHKAATKEAAEMFDDEFKVMLKCGRHVNIVNILGVIHEGWPFLILEYCEFGSLLVYLRNRQGEHFYSTTNADGKMSEVNYNDIRALWLDICWREDRTDTVEEMQNTILSTHDLIKFSHQICRGMEYLSARRIIHRDLAARNVLVAASRVIKISDFGLARHGMESYTVANNLIPLPILWMPPDTILERQFSQKSDVWSYGVLLWEIFSLGGTPFEDGDVAKFSANVFAEWLMQGHQMSRPVEAPLEMYDLMRNCWHILSDDRPTFSAILKILDGFILHVFADTPYLSVENLDTIPDSFTEQMTRFAECQQAVALGELATLN</sequence>
<dbReference type="InterPro" id="IPR020635">
    <property type="entry name" value="Tyr_kinase_cat_dom"/>
</dbReference>
<proteinExistence type="predicted"/>
<evidence type="ECO:0000256" key="8">
    <source>
        <dbReference type="ARBA" id="ARBA00023137"/>
    </source>
</evidence>
<dbReference type="InterPro" id="IPR016186">
    <property type="entry name" value="C-type_lectin-like/link_sf"/>
</dbReference>
<protein>
    <submittedName>
        <fullName evidence="15">Macrophage colony-stimulating factor 1 receptor 2</fullName>
    </submittedName>
</protein>
<dbReference type="Gene3D" id="3.30.200.20">
    <property type="entry name" value="Phosphorylase Kinase, domain 1"/>
    <property type="match status" value="1"/>
</dbReference>
<dbReference type="AlphaFoldDB" id="A0A1W0WKM7"/>
<keyword evidence="6 11" id="KW-0067">ATP-binding</keyword>
<dbReference type="InterPro" id="IPR000719">
    <property type="entry name" value="Prot_kinase_dom"/>
</dbReference>
<gene>
    <name evidence="15" type="ORF">BV898_10097</name>
</gene>
<dbReference type="PROSITE" id="PS50011">
    <property type="entry name" value="PROTEIN_KINASE_DOM"/>
    <property type="match status" value="1"/>
</dbReference>
<dbReference type="PRINTS" id="PR00109">
    <property type="entry name" value="TYRKINASE"/>
</dbReference>
<feature type="binding site" evidence="11">
    <location>
        <position position="937"/>
    </location>
    <ligand>
        <name>ATP</name>
        <dbReference type="ChEBI" id="CHEBI:30616"/>
    </ligand>
</feature>
<evidence type="ECO:0000256" key="6">
    <source>
        <dbReference type="ARBA" id="ARBA00022840"/>
    </source>
</evidence>
<comment type="caution">
    <text evidence="15">The sequence shown here is derived from an EMBL/GenBank/DDBJ whole genome shotgun (WGS) entry which is preliminary data.</text>
</comment>
<dbReference type="InterPro" id="IPR050122">
    <property type="entry name" value="RTK"/>
</dbReference>
<evidence type="ECO:0000256" key="10">
    <source>
        <dbReference type="ARBA" id="ARBA00051243"/>
    </source>
</evidence>
<keyword evidence="9" id="KW-1015">Disulfide bond</keyword>
<comment type="subcellular location">
    <subcellularLocation>
        <location evidence="2">Endomembrane system</location>
    </subcellularLocation>
    <subcellularLocation>
        <location evidence="1">Membrane</location>
        <topology evidence="1">Single-pass membrane protein</topology>
    </subcellularLocation>
</comment>
<dbReference type="CDD" id="cd00037">
    <property type="entry name" value="CLECT"/>
    <property type="match status" value="3"/>
</dbReference>
<dbReference type="FunFam" id="1.10.510.10:FF:001512">
    <property type="entry name" value="Receptor tyrosine-protein kinase erbB-2"/>
    <property type="match status" value="1"/>
</dbReference>
<organism evidence="15 16">
    <name type="scientific">Hypsibius exemplaris</name>
    <name type="common">Freshwater tardigrade</name>
    <dbReference type="NCBI Taxonomy" id="2072580"/>
    <lineage>
        <taxon>Eukaryota</taxon>
        <taxon>Metazoa</taxon>
        <taxon>Ecdysozoa</taxon>
        <taxon>Tardigrada</taxon>
        <taxon>Eutardigrada</taxon>
        <taxon>Parachela</taxon>
        <taxon>Hypsibioidea</taxon>
        <taxon>Hypsibiidae</taxon>
        <taxon>Hypsibius</taxon>
    </lineage>
</organism>
<evidence type="ECO:0000256" key="12">
    <source>
        <dbReference type="SAM" id="Phobius"/>
    </source>
</evidence>
<dbReference type="GO" id="GO:0005524">
    <property type="term" value="F:ATP binding"/>
    <property type="evidence" value="ECO:0007669"/>
    <property type="project" value="UniProtKB-UniRule"/>
</dbReference>
<keyword evidence="5" id="KW-0418">Kinase</keyword>
<feature type="domain" description="C-type lectin" evidence="14">
    <location>
        <begin position="154"/>
        <end position="274"/>
    </location>
</feature>
<keyword evidence="16" id="KW-1185">Reference proteome</keyword>
<evidence type="ECO:0000313" key="16">
    <source>
        <dbReference type="Proteomes" id="UP000192578"/>
    </source>
</evidence>
<reference evidence="16" key="1">
    <citation type="submission" date="2017-01" db="EMBL/GenBank/DDBJ databases">
        <title>Comparative genomics of anhydrobiosis in the tardigrade Hypsibius dujardini.</title>
        <authorList>
            <person name="Yoshida Y."/>
            <person name="Koutsovoulos G."/>
            <person name="Laetsch D."/>
            <person name="Stevens L."/>
            <person name="Kumar S."/>
            <person name="Horikawa D."/>
            <person name="Ishino K."/>
            <person name="Komine S."/>
            <person name="Tomita M."/>
            <person name="Blaxter M."/>
            <person name="Arakawa K."/>
        </authorList>
    </citation>
    <scope>NUCLEOTIDE SEQUENCE [LARGE SCALE GENOMIC DNA]</scope>
    <source>
        <strain evidence="16">Z151</strain>
    </source>
</reference>
<feature type="domain" description="C-type lectin" evidence="14">
    <location>
        <begin position="310"/>
        <end position="438"/>
    </location>
</feature>
<dbReference type="InterPro" id="IPR017441">
    <property type="entry name" value="Protein_kinase_ATP_BS"/>
</dbReference>
<dbReference type="InterPro" id="IPR001245">
    <property type="entry name" value="Ser-Thr/Tyr_kinase_cat_dom"/>
</dbReference>
<evidence type="ECO:0000313" key="15">
    <source>
        <dbReference type="EMBL" id="OQV15760.1"/>
    </source>
</evidence>
<evidence type="ECO:0000256" key="1">
    <source>
        <dbReference type="ARBA" id="ARBA00004167"/>
    </source>
</evidence>
<name>A0A1W0WKM7_HYPEX</name>
<dbReference type="CDD" id="cd00192">
    <property type="entry name" value="PTKc"/>
    <property type="match status" value="1"/>
</dbReference>
<keyword evidence="4 11" id="KW-0547">Nucleotide-binding</keyword>
<evidence type="ECO:0000256" key="5">
    <source>
        <dbReference type="ARBA" id="ARBA00022777"/>
    </source>
</evidence>
<dbReference type="GO" id="GO:0051130">
    <property type="term" value="P:positive regulation of cellular component organization"/>
    <property type="evidence" value="ECO:0007669"/>
    <property type="project" value="UniProtKB-ARBA"/>
</dbReference>
<feature type="domain" description="C-type lectin" evidence="14">
    <location>
        <begin position="646"/>
        <end position="760"/>
    </location>
</feature>
<evidence type="ECO:0000256" key="4">
    <source>
        <dbReference type="ARBA" id="ARBA00022741"/>
    </source>
</evidence>
<dbReference type="PROSITE" id="PS00109">
    <property type="entry name" value="PROTEIN_KINASE_TYR"/>
    <property type="match status" value="1"/>
</dbReference>
<dbReference type="EMBL" id="MTYJ01000083">
    <property type="protein sequence ID" value="OQV15760.1"/>
    <property type="molecule type" value="Genomic_DNA"/>
</dbReference>
<dbReference type="InterPro" id="IPR008266">
    <property type="entry name" value="Tyr_kinase_AS"/>
</dbReference>
<dbReference type="InterPro" id="IPR016187">
    <property type="entry name" value="CTDL_fold"/>
</dbReference>
<feature type="domain" description="Protein kinase" evidence="13">
    <location>
        <begin position="902"/>
        <end position="1218"/>
    </location>
</feature>
<dbReference type="Pfam" id="PF00059">
    <property type="entry name" value="Lectin_C"/>
    <property type="match status" value="3"/>
</dbReference>
<dbReference type="GO" id="GO:0012505">
    <property type="term" value="C:endomembrane system"/>
    <property type="evidence" value="ECO:0007669"/>
    <property type="project" value="UniProtKB-SubCell"/>
</dbReference>
<comment type="catalytic activity">
    <reaction evidence="10">
        <text>L-tyrosyl-[protein] + ATP = O-phospho-L-tyrosyl-[protein] + ADP + H(+)</text>
        <dbReference type="Rhea" id="RHEA:10596"/>
        <dbReference type="Rhea" id="RHEA-COMP:10136"/>
        <dbReference type="Rhea" id="RHEA-COMP:20101"/>
        <dbReference type="ChEBI" id="CHEBI:15378"/>
        <dbReference type="ChEBI" id="CHEBI:30616"/>
        <dbReference type="ChEBI" id="CHEBI:46858"/>
        <dbReference type="ChEBI" id="CHEBI:61978"/>
        <dbReference type="ChEBI" id="CHEBI:456216"/>
        <dbReference type="EC" id="2.7.10.1"/>
    </reaction>
</comment>
<evidence type="ECO:0000256" key="2">
    <source>
        <dbReference type="ARBA" id="ARBA00004308"/>
    </source>
</evidence>
<accession>A0A1W0WKM7</accession>
<dbReference type="GO" id="GO:0030182">
    <property type="term" value="P:neuron differentiation"/>
    <property type="evidence" value="ECO:0007669"/>
    <property type="project" value="UniProtKB-ARBA"/>
</dbReference>
<dbReference type="GO" id="GO:0043235">
    <property type="term" value="C:receptor complex"/>
    <property type="evidence" value="ECO:0007669"/>
    <property type="project" value="TreeGrafter"/>
</dbReference>
<dbReference type="SMART" id="SM00034">
    <property type="entry name" value="CLECT"/>
    <property type="match status" value="3"/>
</dbReference>
<dbReference type="GO" id="GO:0007169">
    <property type="term" value="P:cell surface receptor protein tyrosine kinase signaling pathway"/>
    <property type="evidence" value="ECO:0007669"/>
    <property type="project" value="TreeGrafter"/>
</dbReference>
<dbReference type="Pfam" id="PF07714">
    <property type="entry name" value="PK_Tyr_Ser-Thr"/>
    <property type="match status" value="1"/>
</dbReference>
<keyword evidence="7 12" id="KW-0472">Membrane</keyword>
<dbReference type="Gene3D" id="3.10.100.10">
    <property type="entry name" value="Mannose-Binding Protein A, subunit A"/>
    <property type="match status" value="3"/>
</dbReference>
<evidence type="ECO:0000259" key="14">
    <source>
        <dbReference type="PROSITE" id="PS50041"/>
    </source>
</evidence>
<dbReference type="PROSITE" id="PS50041">
    <property type="entry name" value="C_TYPE_LECTIN_2"/>
    <property type="match status" value="3"/>
</dbReference>
<evidence type="ECO:0000256" key="9">
    <source>
        <dbReference type="ARBA" id="ARBA00023157"/>
    </source>
</evidence>
<evidence type="ECO:0000259" key="13">
    <source>
        <dbReference type="PROSITE" id="PS50011"/>
    </source>
</evidence>
<dbReference type="Proteomes" id="UP000192578">
    <property type="component" value="Unassembled WGS sequence"/>
</dbReference>
<dbReference type="PROSITE" id="PS00615">
    <property type="entry name" value="C_TYPE_LECTIN_1"/>
    <property type="match status" value="1"/>
</dbReference>
<dbReference type="SUPFAM" id="SSF56112">
    <property type="entry name" value="Protein kinase-like (PK-like)"/>
    <property type="match status" value="1"/>
</dbReference>